<evidence type="ECO:0000256" key="10">
    <source>
        <dbReference type="ARBA" id="ARBA00023157"/>
    </source>
</evidence>
<keyword evidence="11" id="KW-0119">Carbohydrate metabolism</keyword>
<proteinExistence type="inferred from homology"/>
<evidence type="ECO:0000313" key="19">
    <source>
        <dbReference type="Proteomes" id="UP001408356"/>
    </source>
</evidence>
<keyword evidence="19" id="KW-1185">Reference proteome</keyword>
<accession>A0ABR2V8Q8</accession>
<evidence type="ECO:0000256" key="16">
    <source>
        <dbReference type="SAM" id="SignalP"/>
    </source>
</evidence>
<keyword evidence="8" id="KW-0186">Copper</keyword>
<feature type="domain" description="Auxiliary Activity family 9 catalytic" evidence="17">
    <location>
        <begin position="16"/>
        <end position="218"/>
    </location>
</feature>
<evidence type="ECO:0000256" key="4">
    <source>
        <dbReference type="ARBA" id="ARBA00022723"/>
    </source>
</evidence>
<evidence type="ECO:0000256" key="9">
    <source>
        <dbReference type="ARBA" id="ARBA00023033"/>
    </source>
</evidence>
<dbReference type="Pfam" id="PF03443">
    <property type="entry name" value="AA9"/>
    <property type="match status" value="1"/>
</dbReference>
<evidence type="ECO:0000256" key="5">
    <source>
        <dbReference type="ARBA" id="ARBA00022729"/>
    </source>
</evidence>
<sequence>MKSFVALSLFCLTQAHYTFPDLTYNGVTSDEWEYIRETTNHYSHGPVQDVTDEQIRCYELVEGQGANATQTVAAGDTVSFVVDPSIQHPGPLQFYLASVPSGETAATFSGDGDVWFKIYEETPTITTDAITFASSGLTTVSVTIPSCVAAGDYLLRVEHIALHSASSEGGAQFYLACAQLTVTGSGTSTFSGVSFPGAYSATDPGILINIYWPIPTNYTNPGPEVVSC</sequence>
<organism evidence="18 19">
    <name type="scientific">Seiridium unicorne</name>
    <dbReference type="NCBI Taxonomy" id="138068"/>
    <lineage>
        <taxon>Eukaryota</taxon>
        <taxon>Fungi</taxon>
        <taxon>Dikarya</taxon>
        <taxon>Ascomycota</taxon>
        <taxon>Pezizomycotina</taxon>
        <taxon>Sordariomycetes</taxon>
        <taxon>Xylariomycetidae</taxon>
        <taxon>Amphisphaeriales</taxon>
        <taxon>Sporocadaceae</taxon>
        <taxon>Seiridium</taxon>
    </lineage>
</organism>
<protein>
    <recommendedName>
        <fullName evidence="15">lytic cellulose monooxygenase (C4-dehydrogenating)</fullName>
        <ecNumber evidence="15">1.14.99.56</ecNumber>
    </recommendedName>
</protein>
<dbReference type="EC" id="1.14.99.56" evidence="15"/>
<evidence type="ECO:0000256" key="13">
    <source>
        <dbReference type="ARBA" id="ARBA00044502"/>
    </source>
</evidence>
<evidence type="ECO:0000256" key="12">
    <source>
        <dbReference type="ARBA" id="ARBA00023326"/>
    </source>
</evidence>
<dbReference type="PANTHER" id="PTHR33353:SF10">
    <property type="entry name" value="ENDO-BETA-1,4-GLUCANASE D"/>
    <property type="match status" value="1"/>
</dbReference>
<evidence type="ECO:0000256" key="14">
    <source>
        <dbReference type="ARBA" id="ARBA00045077"/>
    </source>
</evidence>
<evidence type="ECO:0000259" key="17">
    <source>
        <dbReference type="Pfam" id="PF03443"/>
    </source>
</evidence>
<name>A0ABR2V8Q8_9PEZI</name>
<dbReference type="EMBL" id="JARVKF010000090">
    <property type="protein sequence ID" value="KAK9423211.1"/>
    <property type="molecule type" value="Genomic_DNA"/>
</dbReference>
<keyword evidence="10" id="KW-1015">Disulfide bond</keyword>
<keyword evidence="3" id="KW-0964">Secreted</keyword>
<evidence type="ECO:0000256" key="15">
    <source>
        <dbReference type="ARBA" id="ARBA00047174"/>
    </source>
</evidence>
<evidence type="ECO:0000256" key="7">
    <source>
        <dbReference type="ARBA" id="ARBA00023002"/>
    </source>
</evidence>
<feature type="signal peptide" evidence="16">
    <location>
        <begin position="1"/>
        <end position="15"/>
    </location>
</feature>
<keyword evidence="12" id="KW-0624">Polysaccharide degradation</keyword>
<comment type="similarity">
    <text evidence="13">Belongs to the polysaccharide monooxygenase AA9 family.</text>
</comment>
<dbReference type="InterPro" id="IPR049892">
    <property type="entry name" value="AA9"/>
</dbReference>
<dbReference type="CDD" id="cd21175">
    <property type="entry name" value="LPMO_AA9"/>
    <property type="match status" value="1"/>
</dbReference>
<keyword evidence="5 16" id="KW-0732">Signal</keyword>
<comment type="cofactor">
    <cofactor evidence="1">
        <name>Cu(2+)</name>
        <dbReference type="ChEBI" id="CHEBI:29036"/>
    </cofactor>
</comment>
<evidence type="ECO:0000256" key="1">
    <source>
        <dbReference type="ARBA" id="ARBA00001973"/>
    </source>
</evidence>
<comment type="caution">
    <text evidence="18">The sequence shown here is derived from an EMBL/GenBank/DDBJ whole genome shotgun (WGS) entry which is preliminary data.</text>
</comment>
<evidence type="ECO:0000256" key="3">
    <source>
        <dbReference type="ARBA" id="ARBA00022525"/>
    </source>
</evidence>
<keyword evidence="9" id="KW-0503">Monooxygenase</keyword>
<dbReference type="Gene3D" id="2.70.50.70">
    <property type="match status" value="1"/>
</dbReference>
<dbReference type="PANTHER" id="PTHR33353">
    <property type="entry name" value="PUTATIVE (AFU_ORTHOLOGUE AFUA_1G12560)-RELATED"/>
    <property type="match status" value="1"/>
</dbReference>
<keyword evidence="7" id="KW-0560">Oxidoreductase</keyword>
<comment type="subcellular location">
    <subcellularLocation>
        <location evidence="2">Secreted</location>
    </subcellularLocation>
</comment>
<keyword evidence="4" id="KW-0479">Metal-binding</keyword>
<keyword evidence="6" id="KW-0136">Cellulose degradation</keyword>
<evidence type="ECO:0000313" key="18">
    <source>
        <dbReference type="EMBL" id="KAK9423211.1"/>
    </source>
</evidence>
<reference evidence="18 19" key="1">
    <citation type="journal article" date="2024" name="J. Plant Pathol.">
        <title>Sequence and assembly of the genome of Seiridium unicorne, isolate CBS 538.82, causal agent of cypress canker disease.</title>
        <authorList>
            <person name="Scali E."/>
            <person name="Rocca G.D."/>
            <person name="Danti R."/>
            <person name="Garbelotto M."/>
            <person name="Barberini S."/>
            <person name="Baroncelli R."/>
            <person name="Emiliani G."/>
        </authorList>
    </citation>
    <scope>NUCLEOTIDE SEQUENCE [LARGE SCALE GENOMIC DNA]</scope>
    <source>
        <strain evidence="18 19">BM-138-508</strain>
    </source>
</reference>
<evidence type="ECO:0000256" key="8">
    <source>
        <dbReference type="ARBA" id="ARBA00023008"/>
    </source>
</evidence>
<feature type="chain" id="PRO_5046539720" description="lytic cellulose monooxygenase (C4-dehydrogenating)" evidence="16">
    <location>
        <begin position="16"/>
        <end position="228"/>
    </location>
</feature>
<evidence type="ECO:0000256" key="2">
    <source>
        <dbReference type="ARBA" id="ARBA00004613"/>
    </source>
</evidence>
<comment type="catalytic activity">
    <reaction evidence="14">
        <text>[(1-&gt;4)-beta-D-glucosyl]n+m + reduced acceptor + O2 = 4-dehydro-beta-D-glucosyl-[(1-&gt;4)-beta-D-glucosyl]n-1 + [(1-&gt;4)-beta-D-glucosyl]m + acceptor + H2O.</text>
        <dbReference type="EC" id="1.14.99.56"/>
    </reaction>
</comment>
<dbReference type="InterPro" id="IPR005103">
    <property type="entry name" value="AA9_LPMO"/>
</dbReference>
<evidence type="ECO:0000256" key="11">
    <source>
        <dbReference type="ARBA" id="ARBA00023277"/>
    </source>
</evidence>
<gene>
    <name evidence="18" type="ORF">SUNI508_04505</name>
</gene>
<evidence type="ECO:0000256" key="6">
    <source>
        <dbReference type="ARBA" id="ARBA00023001"/>
    </source>
</evidence>
<dbReference type="Proteomes" id="UP001408356">
    <property type="component" value="Unassembled WGS sequence"/>
</dbReference>